<accession>A0ABU9I1L4</accession>
<keyword evidence="1" id="KW-0175">Coiled coil</keyword>
<dbReference type="Proteomes" id="UP001464555">
    <property type="component" value="Unassembled WGS sequence"/>
</dbReference>
<sequence length="679" mass="75099">MKKYLLHLFVCCCVANSFGQDVTLDKNFKDYTADQIIKTITEGKIAIQIDTATSDIEKLQIRGIDGGFKDIPAALKVNATGYYRYENVDPQAEGGSFDLQITKGDSTKTVKVKVDKKLDDKPGKGCTPITLPTGSKCKARDYAHDFGEEISSYTDKTIVYIYDLDPKVKSAFWKVRKKDGALQKERVKFNRETLTPGKDVQFRIVNVNRLMYDVSVTDSLISYDSEPPALLKRMLIGDDTLLGGLMDTYEEGIDSHSMNESQKSTFETLNRDVACFIENYNMLQEKMLDAFDPCAEFPCCYSVGYLEIANRLANIRNQAGKLQLMMEEEKKELAKNEKNVADCKKLAEDLKKKTAEVAAAKAIAAPADAEEKKKYDKKIKDLEASEAELTKGSGECDVKKTDYEGKIAASKNNLLELAAVTASVASLPTDAELKETIIFLRNMTDQNSYYSLDYIPLDGNVLDLWVRIAKMDIASKKEAPKKDSPEEGAKKEAASGETAPEAGTKVNESGKGVMQYHINIPILWRPFVNFSSGSFAAIGRNLQEKTYSWQEVGNNGGYTLTESGYSNPAAGFSAFANLEWKVSCSVGFGPSVGVGITVEEKPKVAYLVGGSLFLGDKHQLAITGGVAFLQVDRISKNFSESAANQVVYTETQNLDYYKEFKAGLFVSLTYTVFNLTKKK</sequence>
<dbReference type="EMBL" id="JBBYHR010000014">
    <property type="protein sequence ID" value="MEL1246319.1"/>
    <property type="molecule type" value="Genomic_DNA"/>
</dbReference>
<evidence type="ECO:0000313" key="3">
    <source>
        <dbReference type="EMBL" id="MEL1246319.1"/>
    </source>
</evidence>
<proteinExistence type="predicted"/>
<evidence type="ECO:0000256" key="1">
    <source>
        <dbReference type="SAM" id="Coils"/>
    </source>
</evidence>
<feature type="region of interest" description="Disordered" evidence="2">
    <location>
        <begin position="476"/>
        <end position="506"/>
    </location>
</feature>
<keyword evidence="4" id="KW-1185">Reference proteome</keyword>
<organism evidence="3 4">
    <name type="scientific">Flavobacterium arundinis</name>
    <dbReference type="NCBI Taxonomy" id="3139143"/>
    <lineage>
        <taxon>Bacteria</taxon>
        <taxon>Pseudomonadati</taxon>
        <taxon>Bacteroidota</taxon>
        <taxon>Flavobacteriia</taxon>
        <taxon>Flavobacteriales</taxon>
        <taxon>Flavobacteriaceae</taxon>
        <taxon>Flavobacterium</taxon>
    </lineage>
</organism>
<feature type="coiled-coil region" evidence="1">
    <location>
        <begin position="312"/>
        <end position="363"/>
    </location>
</feature>
<name>A0ABU9I1L4_9FLAO</name>
<reference evidence="3 4" key="1">
    <citation type="submission" date="2024-04" db="EMBL/GenBank/DDBJ databases">
        <title>Flavobacterium sp. DGU11 16S ribosomal RNA gene Genome sequencing and assembly.</title>
        <authorList>
            <person name="Park S."/>
        </authorList>
    </citation>
    <scope>NUCLEOTIDE SEQUENCE [LARGE SCALE GENOMIC DNA]</scope>
    <source>
        <strain evidence="3 4">DGU11</strain>
    </source>
</reference>
<evidence type="ECO:0000256" key="2">
    <source>
        <dbReference type="SAM" id="MobiDB-lite"/>
    </source>
</evidence>
<dbReference type="RefSeq" id="WP_341698614.1">
    <property type="nucleotide sequence ID" value="NZ_JBBYHR010000014.1"/>
</dbReference>
<evidence type="ECO:0000313" key="4">
    <source>
        <dbReference type="Proteomes" id="UP001464555"/>
    </source>
</evidence>
<feature type="compositionally biased region" description="Basic and acidic residues" evidence="2">
    <location>
        <begin position="476"/>
        <end position="494"/>
    </location>
</feature>
<protein>
    <recommendedName>
        <fullName evidence="5">Outer membrane protein beta-barrel domain-containing protein</fullName>
    </recommendedName>
</protein>
<evidence type="ECO:0008006" key="5">
    <source>
        <dbReference type="Google" id="ProtNLM"/>
    </source>
</evidence>
<gene>
    <name evidence="3" type="ORF">AAEO56_18750</name>
</gene>
<comment type="caution">
    <text evidence="3">The sequence shown here is derived from an EMBL/GenBank/DDBJ whole genome shotgun (WGS) entry which is preliminary data.</text>
</comment>